<keyword evidence="7 9" id="KW-0238">DNA-binding</keyword>
<accession>A0A7Y9IXP5</accession>
<dbReference type="PANTHER" id="PTHR30455">
    <property type="entry name" value="TRANSCRIPTIONAL REPRESSOR NRDR"/>
    <property type="match status" value="1"/>
</dbReference>
<keyword evidence="4 9" id="KW-0863">Zinc-finger</keyword>
<feature type="zinc finger region" evidence="9">
    <location>
        <begin position="3"/>
        <end position="34"/>
    </location>
</feature>
<proteinExistence type="inferred from homology"/>
<evidence type="ECO:0000256" key="5">
    <source>
        <dbReference type="ARBA" id="ARBA00022840"/>
    </source>
</evidence>
<evidence type="ECO:0000256" key="3">
    <source>
        <dbReference type="ARBA" id="ARBA00022741"/>
    </source>
</evidence>
<keyword evidence="1 9" id="KW-0678">Repressor</keyword>
<feature type="region of interest" description="Disordered" evidence="10">
    <location>
        <begin position="177"/>
        <end position="201"/>
    </location>
</feature>
<evidence type="ECO:0000256" key="6">
    <source>
        <dbReference type="ARBA" id="ARBA00023015"/>
    </source>
</evidence>
<feature type="compositionally biased region" description="Low complexity" evidence="10">
    <location>
        <begin position="177"/>
        <end position="188"/>
    </location>
</feature>
<keyword evidence="9" id="KW-0862">Zinc</keyword>
<dbReference type="EMBL" id="JACBYR010000002">
    <property type="protein sequence ID" value="NYE84894.1"/>
    <property type="molecule type" value="Genomic_DNA"/>
</dbReference>
<keyword evidence="6 9" id="KW-0805">Transcription regulation</keyword>
<evidence type="ECO:0000256" key="8">
    <source>
        <dbReference type="ARBA" id="ARBA00023163"/>
    </source>
</evidence>
<evidence type="ECO:0000313" key="13">
    <source>
        <dbReference type="Proteomes" id="UP000542125"/>
    </source>
</evidence>
<dbReference type="GO" id="GO:0008270">
    <property type="term" value="F:zinc ion binding"/>
    <property type="evidence" value="ECO:0007669"/>
    <property type="project" value="UniProtKB-UniRule"/>
</dbReference>
<reference evidence="12 13" key="1">
    <citation type="submission" date="2020-07" db="EMBL/GenBank/DDBJ databases">
        <title>Genomic Encyclopedia of Type Strains, Phase IV (KMG-V): Genome sequencing to study the core and pangenomes of soil and plant-associated prokaryotes.</title>
        <authorList>
            <person name="Whitman W."/>
        </authorList>
    </citation>
    <scope>NUCLEOTIDE SEQUENCE [LARGE SCALE GENOMIC DNA]</scope>
    <source>
        <strain evidence="12 13">SAS40</strain>
    </source>
</reference>
<evidence type="ECO:0000256" key="4">
    <source>
        <dbReference type="ARBA" id="ARBA00022771"/>
    </source>
</evidence>
<feature type="domain" description="ATP-cone" evidence="11">
    <location>
        <begin position="49"/>
        <end position="139"/>
    </location>
</feature>
<dbReference type="Pfam" id="PF03477">
    <property type="entry name" value="ATP-cone"/>
    <property type="match status" value="1"/>
</dbReference>
<dbReference type="Pfam" id="PF22811">
    <property type="entry name" value="Zn_ribbon_NrdR"/>
    <property type="match status" value="1"/>
</dbReference>
<dbReference type="HAMAP" id="MF_00440">
    <property type="entry name" value="NrdR"/>
    <property type="match status" value="1"/>
</dbReference>
<dbReference type="Proteomes" id="UP000542125">
    <property type="component" value="Unassembled WGS sequence"/>
</dbReference>
<comment type="caution">
    <text evidence="12">The sequence shown here is derived from an EMBL/GenBank/DDBJ whole genome shotgun (WGS) entry which is preliminary data.</text>
</comment>
<keyword evidence="13" id="KW-1185">Reference proteome</keyword>
<evidence type="ECO:0000313" key="12">
    <source>
        <dbReference type="EMBL" id="NYE84894.1"/>
    </source>
</evidence>
<comment type="cofactor">
    <cofactor evidence="9">
        <name>Zn(2+)</name>
        <dbReference type="ChEBI" id="CHEBI:29105"/>
    </cofactor>
    <text evidence="9">Binds 1 zinc ion.</text>
</comment>
<evidence type="ECO:0000256" key="7">
    <source>
        <dbReference type="ARBA" id="ARBA00023125"/>
    </source>
</evidence>
<dbReference type="PANTHER" id="PTHR30455:SF2">
    <property type="entry name" value="TRANSCRIPTIONAL REPRESSOR NRDR"/>
    <property type="match status" value="1"/>
</dbReference>
<evidence type="ECO:0000256" key="9">
    <source>
        <dbReference type="HAMAP-Rule" id="MF_00440"/>
    </source>
</evidence>
<comment type="similarity">
    <text evidence="9">Belongs to the NrdR family.</text>
</comment>
<evidence type="ECO:0000256" key="1">
    <source>
        <dbReference type="ARBA" id="ARBA00022491"/>
    </source>
</evidence>
<evidence type="ECO:0000256" key="2">
    <source>
        <dbReference type="ARBA" id="ARBA00022723"/>
    </source>
</evidence>
<keyword evidence="3 9" id="KW-0547">Nucleotide-binding</keyword>
<comment type="function">
    <text evidence="9">Negatively regulates transcription of bacterial ribonucleotide reductase nrd genes and operons by binding to NrdR-boxes.</text>
</comment>
<feature type="compositionally biased region" description="Pro residues" evidence="10">
    <location>
        <begin position="189"/>
        <end position="201"/>
    </location>
</feature>
<keyword evidence="2 9" id="KW-0479">Metal-binding</keyword>
<name>A0A7Y9IXP5_9BURK</name>
<dbReference type="GO" id="GO:0045892">
    <property type="term" value="P:negative regulation of DNA-templated transcription"/>
    <property type="evidence" value="ECO:0007669"/>
    <property type="project" value="UniProtKB-UniRule"/>
</dbReference>
<evidence type="ECO:0000259" key="11">
    <source>
        <dbReference type="PROSITE" id="PS51161"/>
    </source>
</evidence>
<dbReference type="InterPro" id="IPR003796">
    <property type="entry name" value="RNR_NrdR-like"/>
</dbReference>
<organism evidence="12 13">
    <name type="scientific">Pigmentiphaga litoralis</name>
    <dbReference type="NCBI Taxonomy" id="516702"/>
    <lineage>
        <taxon>Bacteria</taxon>
        <taxon>Pseudomonadati</taxon>
        <taxon>Pseudomonadota</taxon>
        <taxon>Betaproteobacteria</taxon>
        <taxon>Burkholderiales</taxon>
        <taxon>Alcaligenaceae</taxon>
        <taxon>Pigmentiphaga</taxon>
    </lineage>
</organism>
<dbReference type="GO" id="GO:0003677">
    <property type="term" value="F:DNA binding"/>
    <property type="evidence" value="ECO:0007669"/>
    <property type="project" value="UniProtKB-KW"/>
</dbReference>
<dbReference type="NCBIfam" id="TIGR00244">
    <property type="entry name" value="transcriptional regulator NrdR"/>
    <property type="match status" value="1"/>
</dbReference>
<keyword evidence="5 9" id="KW-0067">ATP-binding</keyword>
<dbReference type="PROSITE" id="PS51161">
    <property type="entry name" value="ATP_CONE"/>
    <property type="match status" value="1"/>
</dbReference>
<keyword evidence="8 9" id="KW-0804">Transcription</keyword>
<sequence>MKCPFCRHDDTQVVDTRVLEEGDAIRRRRRCTSCDRRFTTFERAELLMPAVVKRNGSRTEYDPAKLRGSLMLALRKRAVSADAVELAITRIEEALMTSGLRELPSHRVGELVMQELKKLDKIAYIRFASVYKNFEDIDEFADEVREMQGPPAVPKPLAGAAAGAASATSSIAAAPAVAVASPSSTSSPAAPPPAVTRPPTE</sequence>
<gene>
    <name evidence="9" type="primary">nrdR</name>
    <name evidence="12" type="ORF">FHW18_004201</name>
</gene>
<dbReference type="AlphaFoldDB" id="A0A7Y9IXP5"/>
<dbReference type="GO" id="GO:0005524">
    <property type="term" value="F:ATP binding"/>
    <property type="evidence" value="ECO:0007669"/>
    <property type="project" value="UniProtKB-UniRule"/>
</dbReference>
<protein>
    <recommendedName>
        <fullName evidence="9">Transcriptional repressor NrdR</fullName>
    </recommendedName>
</protein>
<dbReference type="InterPro" id="IPR055173">
    <property type="entry name" value="NrdR-like_N"/>
</dbReference>
<evidence type="ECO:0000256" key="10">
    <source>
        <dbReference type="SAM" id="MobiDB-lite"/>
    </source>
</evidence>
<dbReference type="InterPro" id="IPR005144">
    <property type="entry name" value="ATP-cone_dom"/>
</dbReference>